<proteinExistence type="predicted"/>
<reference evidence="1 2" key="1">
    <citation type="submission" date="2016-10" db="EMBL/GenBank/DDBJ databases">
        <title>Comparative genome analysis of multiple Pseudomonas spp. focuses on biocontrol and plant growth promoting traits.</title>
        <authorList>
            <person name="Tao X.-Y."/>
            <person name="Taylor C.G."/>
        </authorList>
    </citation>
    <scope>NUCLEOTIDE SEQUENCE [LARGE SCALE GENOMIC DNA]</scope>
    <source>
        <strain evidence="1 2">38D7</strain>
    </source>
</reference>
<gene>
    <name evidence="1" type="ORF">BK660_00690</name>
</gene>
<comment type="caution">
    <text evidence="1">The sequence shown here is derived from an EMBL/GenBank/DDBJ whole genome shotgun (WGS) entry which is preliminary data.</text>
</comment>
<evidence type="ECO:0000313" key="1">
    <source>
        <dbReference type="EMBL" id="RON24219.1"/>
    </source>
</evidence>
<evidence type="ECO:0000313" key="2">
    <source>
        <dbReference type="Proteomes" id="UP000285636"/>
    </source>
</evidence>
<dbReference type="Proteomes" id="UP000285636">
    <property type="component" value="Unassembled WGS sequence"/>
</dbReference>
<dbReference type="RefSeq" id="WP_123431623.1">
    <property type="nucleotide sequence ID" value="NZ_MOBK01000001.1"/>
</dbReference>
<sequence>MSAQQIEYYFEVYKESFTNAPVWSIEAITPFPAVSIGDRFNHQGLGAAWGETASEEEEYRVVDIDHVFSDTGGKIAYKTRVKLMLTHRNQVY</sequence>
<dbReference type="AlphaFoldDB" id="A0A423IFJ4"/>
<accession>A0A423IFJ4</accession>
<organism evidence="1 2">
    <name type="scientific">Pseudomonas brassicacearum</name>
    <dbReference type="NCBI Taxonomy" id="930166"/>
    <lineage>
        <taxon>Bacteria</taxon>
        <taxon>Pseudomonadati</taxon>
        <taxon>Pseudomonadota</taxon>
        <taxon>Gammaproteobacteria</taxon>
        <taxon>Pseudomonadales</taxon>
        <taxon>Pseudomonadaceae</taxon>
        <taxon>Pseudomonas</taxon>
    </lineage>
</organism>
<name>A0A423IFJ4_9PSED</name>
<dbReference type="EMBL" id="MOBK01000001">
    <property type="protein sequence ID" value="RON24219.1"/>
    <property type="molecule type" value="Genomic_DNA"/>
</dbReference>
<protein>
    <submittedName>
        <fullName evidence="1">Uncharacterized protein</fullName>
    </submittedName>
</protein>